<evidence type="ECO:0000256" key="2">
    <source>
        <dbReference type="ARBA" id="ARBA00023125"/>
    </source>
</evidence>
<reference evidence="5 6" key="1">
    <citation type="journal article" date="2012" name="J. Bacteriol.">
        <title>Complete genome sequence of Alcanivorax dieselolei type strain B5.</title>
        <authorList>
            <person name="Lai Q."/>
            <person name="Li W."/>
            <person name="Shao Z."/>
        </authorList>
    </citation>
    <scope>NUCLEOTIDE SEQUENCE [LARGE SCALE GENOMIC DNA]</scope>
    <source>
        <strain evidence="6">DSM 16502 / CGMCC 1.3690 / B-5</strain>
    </source>
</reference>
<keyword evidence="3" id="KW-0804">Transcription</keyword>
<proteinExistence type="predicted"/>
<dbReference type="AlphaFoldDB" id="K0CE77"/>
<evidence type="ECO:0000256" key="3">
    <source>
        <dbReference type="ARBA" id="ARBA00023163"/>
    </source>
</evidence>
<feature type="domain" description="HTH hxlR-type" evidence="4">
    <location>
        <begin position="17"/>
        <end position="106"/>
    </location>
</feature>
<keyword evidence="2" id="KW-0238">DNA-binding</keyword>
<dbReference type="Gene3D" id="1.10.10.10">
    <property type="entry name" value="Winged helix-like DNA-binding domain superfamily/Winged helix DNA-binding domain"/>
    <property type="match status" value="1"/>
</dbReference>
<evidence type="ECO:0000259" key="4">
    <source>
        <dbReference type="PROSITE" id="PS51118"/>
    </source>
</evidence>
<accession>K0CE77</accession>
<dbReference type="PROSITE" id="PS51118">
    <property type="entry name" value="HTH_HXLR"/>
    <property type="match status" value="1"/>
</dbReference>
<dbReference type="OrthoDB" id="8904061at2"/>
<dbReference type="KEGG" id="adi:B5T_03650"/>
<dbReference type="InterPro" id="IPR036390">
    <property type="entry name" value="WH_DNA-bd_sf"/>
</dbReference>
<dbReference type="PATRIC" id="fig|930169.3.peg.3603"/>
<dbReference type="RefSeq" id="WP_014995973.1">
    <property type="nucleotide sequence ID" value="NC_018691.1"/>
</dbReference>
<dbReference type="Proteomes" id="UP000006286">
    <property type="component" value="Chromosome"/>
</dbReference>
<sequence>MARKTVSQPVRGSTTGRPIMVLLDLLGQRWVLRILWELRGEPLSFRELQARCGQLSPTVLNERIKKLRERDIVEHQEGAGYRLTKAGRELGEQLLGLYHWSERWWG</sequence>
<name>K0CE77_ALCDB</name>
<keyword evidence="1" id="KW-0805">Transcription regulation</keyword>
<dbReference type="SUPFAM" id="SSF46785">
    <property type="entry name" value="Winged helix' DNA-binding domain"/>
    <property type="match status" value="1"/>
</dbReference>
<evidence type="ECO:0000313" key="5">
    <source>
        <dbReference type="EMBL" id="AFT71914.1"/>
    </source>
</evidence>
<dbReference type="HOGENOM" id="CLU_111585_6_1_6"/>
<keyword evidence="6" id="KW-1185">Reference proteome</keyword>
<organism evidence="5 6">
    <name type="scientific">Alcanivorax dieselolei (strain DSM 16502 / CGMCC 1.3690 / MCCC 1A00001 / B-5)</name>
    <name type="common">Alloalcanivorax dieselolei</name>
    <dbReference type="NCBI Taxonomy" id="930169"/>
    <lineage>
        <taxon>Bacteria</taxon>
        <taxon>Pseudomonadati</taxon>
        <taxon>Pseudomonadota</taxon>
        <taxon>Gammaproteobacteria</taxon>
        <taxon>Oceanospirillales</taxon>
        <taxon>Alcanivoracaceae</taxon>
        <taxon>Alloalcanivorax</taxon>
    </lineage>
</organism>
<dbReference type="InterPro" id="IPR011991">
    <property type="entry name" value="ArsR-like_HTH"/>
</dbReference>
<evidence type="ECO:0000256" key="1">
    <source>
        <dbReference type="ARBA" id="ARBA00023015"/>
    </source>
</evidence>
<protein>
    <submittedName>
        <fullName evidence="5">HxlR family transcriptional regulator</fullName>
    </submittedName>
</protein>
<dbReference type="GO" id="GO:0006355">
    <property type="term" value="P:regulation of DNA-templated transcription"/>
    <property type="evidence" value="ECO:0007669"/>
    <property type="project" value="UniProtKB-ARBA"/>
</dbReference>
<dbReference type="STRING" id="930169.B5T_03650"/>
<evidence type="ECO:0000313" key="6">
    <source>
        <dbReference type="Proteomes" id="UP000006286"/>
    </source>
</evidence>
<dbReference type="GO" id="GO:0003677">
    <property type="term" value="F:DNA binding"/>
    <property type="evidence" value="ECO:0007669"/>
    <property type="project" value="UniProtKB-KW"/>
</dbReference>
<dbReference type="InterPro" id="IPR002577">
    <property type="entry name" value="HTH_HxlR"/>
</dbReference>
<dbReference type="PANTHER" id="PTHR33204:SF37">
    <property type="entry name" value="HTH-TYPE TRANSCRIPTIONAL REGULATOR YODB"/>
    <property type="match status" value="1"/>
</dbReference>
<gene>
    <name evidence="5" type="ordered locus">B5T_03650</name>
</gene>
<dbReference type="eggNOG" id="COG1733">
    <property type="taxonomic scope" value="Bacteria"/>
</dbReference>
<dbReference type="CDD" id="cd00090">
    <property type="entry name" value="HTH_ARSR"/>
    <property type="match status" value="1"/>
</dbReference>
<dbReference type="Pfam" id="PF01638">
    <property type="entry name" value="HxlR"/>
    <property type="match status" value="1"/>
</dbReference>
<dbReference type="EMBL" id="CP003466">
    <property type="protein sequence ID" value="AFT71914.1"/>
    <property type="molecule type" value="Genomic_DNA"/>
</dbReference>
<dbReference type="InterPro" id="IPR036388">
    <property type="entry name" value="WH-like_DNA-bd_sf"/>
</dbReference>
<dbReference type="PANTHER" id="PTHR33204">
    <property type="entry name" value="TRANSCRIPTIONAL REGULATOR, MARR FAMILY"/>
    <property type="match status" value="1"/>
</dbReference>